<dbReference type="Gene3D" id="3.20.20.100">
    <property type="entry name" value="NADP-dependent oxidoreductase domain"/>
    <property type="match status" value="1"/>
</dbReference>
<dbReference type="InterPro" id="IPR020471">
    <property type="entry name" value="AKR"/>
</dbReference>
<dbReference type="OrthoDB" id="416253at2759"/>
<dbReference type="InterPro" id="IPR036812">
    <property type="entry name" value="NAD(P)_OxRdtase_dom_sf"/>
</dbReference>
<protein>
    <recommendedName>
        <fullName evidence="2">NADP-dependent oxidoreductase domain-containing protein</fullName>
    </recommendedName>
</protein>
<evidence type="ECO:0000256" key="1">
    <source>
        <dbReference type="ARBA" id="ARBA00023002"/>
    </source>
</evidence>
<dbReference type="PRINTS" id="PR00069">
    <property type="entry name" value="ALDKETRDTASE"/>
</dbReference>
<evidence type="ECO:0000313" key="4">
    <source>
        <dbReference type="Proteomes" id="UP000696573"/>
    </source>
</evidence>
<dbReference type="EMBL" id="CABFNQ020000661">
    <property type="protein sequence ID" value="CAH0021770.1"/>
    <property type="molecule type" value="Genomic_DNA"/>
</dbReference>
<proteinExistence type="predicted"/>
<feature type="domain" description="NADP-dependent oxidoreductase" evidence="2">
    <location>
        <begin position="6"/>
        <end position="140"/>
    </location>
</feature>
<gene>
    <name evidence="3" type="ORF">CRHIZ90672A_00018569</name>
</gene>
<keyword evidence="4" id="KW-1185">Reference proteome</keyword>
<dbReference type="SUPFAM" id="SSF51430">
    <property type="entry name" value="NAD(P)-linked oxidoreductase"/>
    <property type="match status" value="1"/>
</dbReference>
<evidence type="ECO:0000259" key="2">
    <source>
        <dbReference type="Pfam" id="PF00248"/>
    </source>
</evidence>
<dbReference type="PANTHER" id="PTHR11732">
    <property type="entry name" value="ALDO/KETO REDUCTASE"/>
    <property type="match status" value="1"/>
</dbReference>
<reference evidence="3" key="1">
    <citation type="submission" date="2021-10" db="EMBL/GenBank/DDBJ databases">
        <authorList>
            <person name="Piombo E."/>
        </authorList>
    </citation>
    <scope>NUCLEOTIDE SEQUENCE</scope>
</reference>
<dbReference type="AlphaFoldDB" id="A0A9N9VDY3"/>
<name>A0A9N9VDY3_9HYPO</name>
<evidence type="ECO:0000313" key="3">
    <source>
        <dbReference type="EMBL" id="CAH0021770.1"/>
    </source>
</evidence>
<keyword evidence="1" id="KW-0560">Oxidoreductase</keyword>
<comment type="caution">
    <text evidence="3">The sequence shown here is derived from an EMBL/GenBank/DDBJ whole genome shotgun (WGS) entry which is preliminary data.</text>
</comment>
<organism evidence="3 4">
    <name type="scientific">Clonostachys rhizophaga</name>
    <dbReference type="NCBI Taxonomy" id="160324"/>
    <lineage>
        <taxon>Eukaryota</taxon>
        <taxon>Fungi</taxon>
        <taxon>Dikarya</taxon>
        <taxon>Ascomycota</taxon>
        <taxon>Pezizomycotina</taxon>
        <taxon>Sordariomycetes</taxon>
        <taxon>Hypocreomycetidae</taxon>
        <taxon>Hypocreales</taxon>
        <taxon>Bionectriaceae</taxon>
        <taxon>Clonostachys</taxon>
    </lineage>
</organism>
<dbReference type="Proteomes" id="UP000696573">
    <property type="component" value="Unassembled WGS sequence"/>
</dbReference>
<dbReference type="InterPro" id="IPR023210">
    <property type="entry name" value="NADP_OxRdtase_dom"/>
</dbReference>
<sequence>MHLSSRAIGVSDHTIDHLEALITATGVVPAVNQVERHPILRQDDLVTYCKAKGIHITAYSAFGNNMFNLPLLFSHQEVKDVAEKISSETKTRVTPTQVLLAWAQHGGHSVIPKSVTPARIAENFKEVDLSEEHIKAVESIGAQQRRYNIPYIANKPMWDINIFGDKAEKSATHRVIV</sequence>
<dbReference type="Pfam" id="PF00248">
    <property type="entry name" value="Aldo_ket_red"/>
    <property type="match status" value="1"/>
</dbReference>
<accession>A0A9N9VDY3</accession>
<dbReference type="GO" id="GO:0016491">
    <property type="term" value="F:oxidoreductase activity"/>
    <property type="evidence" value="ECO:0007669"/>
    <property type="project" value="UniProtKB-KW"/>
</dbReference>